<dbReference type="PANTHER" id="PTHR24369">
    <property type="entry name" value="ANTIGEN BSP, PUTATIVE-RELATED"/>
    <property type="match status" value="1"/>
</dbReference>
<keyword evidence="3" id="KW-0732">Signal</keyword>
<keyword evidence="2" id="KW-0677">Repeat</keyword>
<sequence length="319" mass="35798">MRNNVLLELLILFKYGLFYSFATHSGCPEYSMLEPCSCIHRPGADILFCAGLKNLSVLDQVLERSSNWTFDTLFVCQSNLQNIPSNSLEQRMVKSVLVASSNMTSLFDKEADAAGNSVETLHINDVRFENGISWNMIRSLRKLRHFNLQFGDVPVIGSEVAKSFAGGLKHLRMSNTRTKEIENGAFANLVELTEIKIRHSEVAVLERSVFPKPAKLKLIDFTSNQIESLPEDIFSDMPNLKYVYFGENKISQLSSALLGYAMDNFVFLILNGNPLNCDCVFKVLVEKDNQIVDGNCVYPDDKKGLILANLTTEHFSTCS</sequence>
<dbReference type="Gene3D" id="3.80.10.10">
    <property type="entry name" value="Ribonuclease Inhibitor"/>
    <property type="match status" value="1"/>
</dbReference>
<evidence type="ECO:0000313" key="5">
    <source>
        <dbReference type="Proteomes" id="UP000827092"/>
    </source>
</evidence>
<dbReference type="PANTHER" id="PTHR24369:SF211">
    <property type="entry name" value="LEUCINE-RICH REPEAT-CONTAINING PROTEIN 15-LIKE"/>
    <property type="match status" value="1"/>
</dbReference>
<dbReference type="Proteomes" id="UP000827092">
    <property type="component" value="Unassembled WGS sequence"/>
</dbReference>
<dbReference type="AlphaFoldDB" id="A0AAV6VJ74"/>
<evidence type="ECO:0000256" key="3">
    <source>
        <dbReference type="SAM" id="SignalP"/>
    </source>
</evidence>
<dbReference type="GO" id="GO:0005886">
    <property type="term" value="C:plasma membrane"/>
    <property type="evidence" value="ECO:0007669"/>
    <property type="project" value="TreeGrafter"/>
</dbReference>
<feature type="signal peptide" evidence="3">
    <location>
        <begin position="1"/>
        <end position="22"/>
    </location>
</feature>
<dbReference type="Pfam" id="PF13306">
    <property type="entry name" value="LRR_5"/>
    <property type="match status" value="1"/>
</dbReference>
<name>A0AAV6VJ74_9ARAC</name>
<evidence type="ECO:0000256" key="2">
    <source>
        <dbReference type="ARBA" id="ARBA00022737"/>
    </source>
</evidence>
<evidence type="ECO:0000256" key="1">
    <source>
        <dbReference type="ARBA" id="ARBA00022614"/>
    </source>
</evidence>
<dbReference type="InterPro" id="IPR032675">
    <property type="entry name" value="LRR_dom_sf"/>
</dbReference>
<proteinExistence type="predicted"/>
<comment type="caution">
    <text evidence="4">The sequence shown here is derived from an EMBL/GenBank/DDBJ whole genome shotgun (WGS) entry which is preliminary data.</text>
</comment>
<dbReference type="SUPFAM" id="SSF52058">
    <property type="entry name" value="L domain-like"/>
    <property type="match status" value="1"/>
</dbReference>
<dbReference type="InterPro" id="IPR026906">
    <property type="entry name" value="LRR_5"/>
</dbReference>
<reference evidence="4 5" key="1">
    <citation type="journal article" date="2022" name="Nat. Ecol. Evol.">
        <title>A masculinizing supergene underlies an exaggerated male reproductive morph in a spider.</title>
        <authorList>
            <person name="Hendrickx F."/>
            <person name="De Corte Z."/>
            <person name="Sonet G."/>
            <person name="Van Belleghem S.M."/>
            <person name="Kostlbacher S."/>
            <person name="Vangestel C."/>
        </authorList>
    </citation>
    <scope>NUCLEOTIDE SEQUENCE [LARGE SCALE GENOMIC DNA]</scope>
    <source>
        <strain evidence="4">W744_W776</strain>
    </source>
</reference>
<protein>
    <submittedName>
        <fullName evidence="4">Uncharacterized protein</fullName>
    </submittedName>
</protein>
<accession>A0AAV6VJ74</accession>
<organism evidence="4 5">
    <name type="scientific">Oedothorax gibbosus</name>
    <dbReference type="NCBI Taxonomy" id="931172"/>
    <lineage>
        <taxon>Eukaryota</taxon>
        <taxon>Metazoa</taxon>
        <taxon>Ecdysozoa</taxon>
        <taxon>Arthropoda</taxon>
        <taxon>Chelicerata</taxon>
        <taxon>Arachnida</taxon>
        <taxon>Araneae</taxon>
        <taxon>Araneomorphae</taxon>
        <taxon>Entelegynae</taxon>
        <taxon>Araneoidea</taxon>
        <taxon>Linyphiidae</taxon>
        <taxon>Erigoninae</taxon>
        <taxon>Oedothorax</taxon>
    </lineage>
</organism>
<gene>
    <name evidence="4" type="ORF">JTE90_002999</name>
</gene>
<feature type="chain" id="PRO_5043933264" evidence="3">
    <location>
        <begin position="23"/>
        <end position="319"/>
    </location>
</feature>
<evidence type="ECO:0000313" key="4">
    <source>
        <dbReference type="EMBL" id="KAG8195738.1"/>
    </source>
</evidence>
<keyword evidence="1" id="KW-0433">Leucine-rich repeat</keyword>
<dbReference type="EMBL" id="JAFNEN010000080">
    <property type="protein sequence ID" value="KAG8195738.1"/>
    <property type="molecule type" value="Genomic_DNA"/>
</dbReference>
<dbReference type="InterPro" id="IPR050541">
    <property type="entry name" value="LRR_TM_domain-containing"/>
</dbReference>
<keyword evidence="5" id="KW-1185">Reference proteome</keyword>